<feature type="chain" id="PRO_5031043183" description="Cytochrome b561 domain-containing protein" evidence="9">
    <location>
        <begin position="26"/>
        <end position="526"/>
    </location>
</feature>
<dbReference type="GO" id="GO:0016020">
    <property type="term" value="C:membrane"/>
    <property type="evidence" value="ECO:0007669"/>
    <property type="project" value="UniProtKB-SubCell"/>
</dbReference>
<feature type="transmembrane region" description="Helical" evidence="8">
    <location>
        <begin position="491"/>
        <end position="512"/>
    </location>
</feature>
<keyword evidence="3 8" id="KW-0812">Transmembrane</keyword>
<feature type="transmembrane region" description="Helical" evidence="8">
    <location>
        <begin position="453"/>
        <end position="471"/>
    </location>
</feature>
<evidence type="ECO:0000256" key="6">
    <source>
        <dbReference type="ARBA" id="ARBA00023136"/>
    </source>
</evidence>
<evidence type="ECO:0000256" key="2">
    <source>
        <dbReference type="ARBA" id="ARBA00022448"/>
    </source>
</evidence>
<accession>A0A7S0XBC2</accession>
<feature type="transmembrane region" description="Helical" evidence="8">
    <location>
        <begin position="390"/>
        <end position="408"/>
    </location>
</feature>
<evidence type="ECO:0000256" key="5">
    <source>
        <dbReference type="ARBA" id="ARBA00022989"/>
    </source>
</evidence>
<feature type="compositionally biased region" description="Pro residues" evidence="7">
    <location>
        <begin position="418"/>
        <end position="431"/>
    </location>
</feature>
<feature type="region of interest" description="Disordered" evidence="7">
    <location>
        <begin position="412"/>
        <end position="433"/>
    </location>
</feature>
<feature type="signal peptide" evidence="9">
    <location>
        <begin position="1"/>
        <end position="25"/>
    </location>
</feature>
<feature type="transmembrane region" description="Helical" evidence="8">
    <location>
        <begin position="310"/>
        <end position="330"/>
    </location>
</feature>
<evidence type="ECO:0000256" key="1">
    <source>
        <dbReference type="ARBA" id="ARBA00004370"/>
    </source>
</evidence>
<reference evidence="11" key="1">
    <citation type="submission" date="2021-01" db="EMBL/GenBank/DDBJ databases">
        <authorList>
            <person name="Corre E."/>
            <person name="Pelletier E."/>
            <person name="Niang G."/>
            <person name="Scheremetjew M."/>
            <person name="Finn R."/>
            <person name="Kale V."/>
            <person name="Holt S."/>
            <person name="Cochrane G."/>
            <person name="Meng A."/>
            <person name="Brown T."/>
            <person name="Cohen L."/>
        </authorList>
    </citation>
    <scope>NUCLEOTIDE SEQUENCE</scope>
    <source>
        <strain evidence="11">SL-175</strain>
    </source>
</reference>
<evidence type="ECO:0000256" key="3">
    <source>
        <dbReference type="ARBA" id="ARBA00022692"/>
    </source>
</evidence>
<dbReference type="EMBL" id="HBFC01025403">
    <property type="protein sequence ID" value="CAD8712738.1"/>
    <property type="molecule type" value="Transcribed_RNA"/>
</dbReference>
<dbReference type="AlphaFoldDB" id="A0A7S0XBC2"/>
<evidence type="ECO:0000256" key="9">
    <source>
        <dbReference type="SAM" id="SignalP"/>
    </source>
</evidence>
<gene>
    <name evidence="11" type="ORF">MANT1106_LOCUS15376</name>
</gene>
<evidence type="ECO:0000259" key="10">
    <source>
        <dbReference type="PROSITE" id="PS50939"/>
    </source>
</evidence>
<dbReference type="InterPro" id="IPR006593">
    <property type="entry name" value="Cyt_b561/ferric_Rdtase_TM"/>
</dbReference>
<keyword evidence="4" id="KW-0249">Electron transport</keyword>
<sequence>MVATMSGRMVLLTVILAALTTAVTSLTHSGYLVDMFCWEKPGHLAIDGSRLADAPQEHTMHCLRDPPQCRRGGYGVLRSGPGAGSNFELAYTFDAEGNRLALALVDSSPTIDNVTVTVTGTARSDGVMAVESLADDNAGAAARTGGNCDAAANVPAGFDCVVNLPGNQMRLAWTLPNTTGGESTVQVTGPGAWVGFGLGSEMAGSPIAVGFSSGSGGARVYRLSGNVAPADGSCADPCPLKNPGMTFNATSGEMSVYATVLDTTKQPLGFIYAAGPGWKAYHASRGLAQVNLVSGGVDRVRSLLFDRHQLHGTLMIATWMAVIPSASLVARLGKSITVGSRVLPGLIPTPHWFYAHLALHLAGAVLFVYGVHLALTEFNSLPNVAHHHAAVGRVVIGLWCAQVALGLLRPNKPHPHKPSSPSPSSLSPPPSDSKRLGIIPSSWRPAFEMLHRALALVTIACGVTNCVTGSLRFDKLYPAEDNVMLKVTGGLAGTFGAVIVGYCGYVVALCFAPPPDKLAGDRDVEL</sequence>
<dbReference type="PANTHER" id="PTHR23130">
    <property type="entry name" value="CYTOCHROME B561 AND DOMON DOMAIN-CONTAINING PROTEIN"/>
    <property type="match status" value="1"/>
</dbReference>
<name>A0A7S0XBC2_9CHLO</name>
<evidence type="ECO:0000256" key="7">
    <source>
        <dbReference type="SAM" id="MobiDB-lite"/>
    </source>
</evidence>
<dbReference type="PANTHER" id="PTHR23130:SF171">
    <property type="entry name" value="OS01G0895300 PROTEIN"/>
    <property type="match status" value="1"/>
</dbReference>
<evidence type="ECO:0000313" key="11">
    <source>
        <dbReference type="EMBL" id="CAD8712738.1"/>
    </source>
</evidence>
<proteinExistence type="predicted"/>
<keyword evidence="2" id="KW-0813">Transport</keyword>
<feature type="transmembrane region" description="Helical" evidence="8">
    <location>
        <begin position="351"/>
        <end position="370"/>
    </location>
</feature>
<evidence type="ECO:0000256" key="4">
    <source>
        <dbReference type="ARBA" id="ARBA00022982"/>
    </source>
</evidence>
<keyword evidence="6 8" id="KW-0472">Membrane</keyword>
<dbReference type="Gene3D" id="1.20.120.1770">
    <property type="match status" value="1"/>
</dbReference>
<keyword evidence="9" id="KW-0732">Signal</keyword>
<protein>
    <recommendedName>
        <fullName evidence="10">Cytochrome b561 domain-containing protein</fullName>
    </recommendedName>
</protein>
<organism evidence="11">
    <name type="scientific">Mantoniella antarctica</name>
    <dbReference type="NCBI Taxonomy" id="81844"/>
    <lineage>
        <taxon>Eukaryota</taxon>
        <taxon>Viridiplantae</taxon>
        <taxon>Chlorophyta</taxon>
        <taxon>Mamiellophyceae</taxon>
        <taxon>Mamiellales</taxon>
        <taxon>Mamiellaceae</taxon>
        <taxon>Mantoniella</taxon>
    </lineage>
</organism>
<dbReference type="SMART" id="SM00665">
    <property type="entry name" value="B561"/>
    <property type="match status" value="1"/>
</dbReference>
<dbReference type="CDD" id="cd08760">
    <property type="entry name" value="Cyt_b561_FRRS1_like"/>
    <property type="match status" value="1"/>
</dbReference>
<evidence type="ECO:0000256" key="8">
    <source>
        <dbReference type="SAM" id="Phobius"/>
    </source>
</evidence>
<feature type="domain" description="Cytochrome b561" evidence="10">
    <location>
        <begin position="281"/>
        <end position="511"/>
    </location>
</feature>
<comment type="subcellular location">
    <subcellularLocation>
        <location evidence="1">Membrane</location>
    </subcellularLocation>
</comment>
<dbReference type="SUPFAM" id="SSF49344">
    <property type="entry name" value="CBD9-like"/>
    <property type="match status" value="1"/>
</dbReference>
<keyword evidence="5 8" id="KW-1133">Transmembrane helix</keyword>
<dbReference type="PROSITE" id="PS50939">
    <property type="entry name" value="CYTOCHROME_B561"/>
    <property type="match status" value="1"/>
</dbReference>